<dbReference type="Pfam" id="PF14264">
    <property type="entry name" value="Glucos_trans_II"/>
    <property type="match status" value="1"/>
</dbReference>
<dbReference type="RefSeq" id="WP_150054139.1">
    <property type="nucleotide sequence ID" value="NZ_VWXT01000131.1"/>
</dbReference>
<protein>
    <recommendedName>
        <fullName evidence="4">Glucosyl transferase GtrII</fullName>
    </recommendedName>
</protein>
<feature type="transmembrane region" description="Helical" evidence="1">
    <location>
        <begin position="345"/>
        <end position="365"/>
    </location>
</feature>
<sequence length="498" mass="55514">MEYLTQPLSARKMWLFFFAATFLFVYPLILADYFYIDDNWRAQEAGMGWKAEGRVLMELFYQGLSFTHGAPNMFPLPLLIAVTSMTFALRSLTTHYFSRPTVVSCLVVLPLWYSPFFLQNLSYQYDGPAMSLAVVAIIYAICFTHPSWWGRLLVCGVFVGIGLSLYQMVINVYVGLCCVELIRAAYEKQSPHQVARLVRDKGLHLLLGGAMYLASAHQFMNNDRRGLRDFSDGWGQKLLSDLQLTAQHVLLLYNEGNAWLCVSLLTLAGLGLVLVIYRVMLVPAGLTARALVAMGCLTTVPVMLISIPGLSLAFSFFNDGARLLMGFSPALVMLLYLAYQVLVPIHRWLGCLLLLPVIAMLSFSYMHGRVLSLERDLSASIGQSLSYEIFSNRALSDIQHFYLINHSTQGWLVGSDGATALVPALRYVVNIDFFLLSEMLPRIGGVTNISSMDEEAFELSGGAKAAQMISSNKFYSLYVQGHNGYIVMKAVPADDSYQ</sequence>
<keyword evidence="1" id="KW-1133">Transmembrane helix</keyword>
<feature type="transmembrane region" description="Helical" evidence="1">
    <location>
        <begin position="152"/>
        <end position="182"/>
    </location>
</feature>
<evidence type="ECO:0008006" key="4">
    <source>
        <dbReference type="Google" id="ProtNLM"/>
    </source>
</evidence>
<feature type="transmembrane region" description="Helical" evidence="1">
    <location>
        <begin position="96"/>
        <end position="113"/>
    </location>
</feature>
<organism evidence="2 3">
    <name type="scientific">Pseudomonas veronii</name>
    <dbReference type="NCBI Taxonomy" id="76761"/>
    <lineage>
        <taxon>Bacteria</taxon>
        <taxon>Pseudomonadati</taxon>
        <taxon>Pseudomonadota</taxon>
        <taxon>Gammaproteobacteria</taxon>
        <taxon>Pseudomonadales</taxon>
        <taxon>Pseudomonadaceae</taxon>
        <taxon>Pseudomonas</taxon>
    </lineage>
</organism>
<dbReference type="EMBL" id="VWXT01000131">
    <property type="protein sequence ID" value="KAA6181553.1"/>
    <property type="molecule type" value="Genomic_DNA"/>
</dbReference>
<feature type="transmembrane region" description="Helical" evidence="1">
    <location>
        <begin position="12"/>
        <end position="36"/>
    </location>
</feature>
<feature type="transmembrane region" description="Helical" evidence="1">
    <location>
        <begin position="125"/>
        <end position="145"/>
    </location>
</feature>
<reference evidence="2 3" key="1">
    <citation type="submission" date="2019-09" db="EMBL/GenBank/DDBJ databases">
        <title>Genomic sequencing of 4 copper resistant soil isolates.</title>
        <authorList>
            <person name="Havryliuk O."/>
        </authorList>
    </citation>
    <scope>NUCLEOTIDE SEQUENCE [LARGE SCALE GENOMIC DNA]</scope>
    <source>
        <strain evidence="2 3">UKR4</strain>
    </source>
</reference>
<dbReference type="Proteomes" id="UP000323909">
    <property type="component" value="Unassembled WGS sequence"/>
</dbReference>
<keyword evidence="1" id="KW-0472">Membrane</keyword>
<feature type="transmembrane region" description="Helical" evidence="1">
    <location>
        <begin position="321"/>
        <end position="339"/>
    </location>
</feature>
<feature type="transmembrane region" description="Helical" evidence="1">
    <location>
        <begin position="291"/>
        <end position="314"/>
    </location>
</feature>
<feature type="transmembrane region" description="Helical" evidence="1">
    <location>
        <begin position="258"/>
        <end position="279"/>
    </location>
</feature>
<evidence type="ECO:0000313" key="2">
    <source>
        <dbReference type="EMBL" id="KAA6181553.1"/>
    </source>
</evidence>
<dbReference type="AlphaFoldDB" id="A0A5M8F9Q1"/>
<keyword evidence="1" id="KW-0812">Transmembrane</keyword>
<name>A0A5M8F9Q1_PSEVE</name>
<proteinExistence type="predicted"/>
<feature type="transmembrane region" description="Helical" evidence="1">
    <location>
        <begin position="73"/>
        <end position="89"/>
    </location>
</feature>
<evidence type="ECO:0000313" key="3">
    <source>
        <dbReference type="Proteomes" id="UP000323909"/>
    </source>
</evidence>
<gene>
    <name evidence="2" type="ORF">F3K53_09945</name>
</gene>
<accession>A0A5M8F9Q1</accession>
<evidence type="ECO:0000256" key="1">
    <source>
        <dbReference type="SAM" id="Phobius"/>
    </source>
</evidence>
<comment type="caution">
    <text evidence="2">The sequence shown here is derived from an EMBL/GenBank/DDBJ whole genome shotgun (WGS) entry which is preliminary data.</text>
</comment>
<dbReference type="InterPro" id="IPR025686">
    <property type="entry name" value="Glucos_trans_II"/>
</dbReference>